<accession>A0ABY1JQV2</accession>
<proteinExistence type="predicted"/>
<dbReference type="PANTHER" id="PTHR36215">
    <property type="entry name" value="BLL4998 PROTEIN"/>
    <property type="match status" value="1"/>
</dbReference>
<protein>
    <recommendedName>
        <fullName evidence="3">CopG family transcriptional regulator</fullName>
    </recommendedName>
</protein>
<dbReference type="SUPFAM" id="SSF47598">
    <property type="entry name" value="Ribbon-helix-helix"/>
    <property type="match status" value="1"/>
</dbReference>
<dbReference type="Gene3D" id="1.10.1220.10">
    <property type="entry name" value="Met repressor-like"/>
    <property type="match status" value="1"/>
</dbReference>
<reference evidence="1 2" key="1">
    <citation type="submission" date="2017-01" db="EMBL/GenBank/DDBJ databases">
        <authorList>
            <person name="Varghese N."/>
            <person name="Submissions S."/>
        </authorList>
    </citation>
    <scope>NUCLEOTIDE SEQUENCE [LARGE SCALE GENOMIC DNA]</scope>
    <source>
        <strain evidence="1 2">ATCC 23464</strain>
    </source>
</reference>
<sequence>MRRGILSVMDGILFYFEKKLWIFQVNHITITSIGMVNGCYSDDKWMEERIVSELEKVTINLGAVDLGQIDLLVEEGFYSNRTDFIRQSIRQQLIVHSGEIKQTTTYKYSALGVFKYSLDELEELQRDNKKLELKVIGTLIIDQNVPLTLVQETFKSVKVFGIIKARTDIKNYLQTLRDLS</sequence>
<dbReference type="InterPro" id="IPR013321">
    <property type="entry name" value="Arc_rbn_hlx_hlx"/>
</dbReference>
<evidence type="ECO:0000313" key="2">
    <source>
        <dbReference type="Proteomes" id="UP000186666"/>
    </source>
</evidence>
<dbReference type="PANTHER" id="PTHR36215:SF1">
    <property type="entry name" value="BLL4998 PROTEIN"/>
    <property type="match status" value="1"/>
</dbReference>
<gene>
    <name evidence="1" type="ORF">SAMN05421578_10361</name>
</gene>
<dbReference type="Proteomes" id="UP000186666">
    <property type="component" value="Unassembled WGS sequence"/>
</dbReference>
<dbReference type="CDD" id="cd22231">
    <property type="entry name" value="RHH_NikR_HicB-like"/>
    <property type="match status" value="1"/>
</dbReference>
<comment type="caution">
    <text evidence="1">The sequence shown here is derived from an EMBL/GenBank/DDBJ whole genome shotgun (WGS) entry which is preliminary data.</text>
</comment>
<keyword evidence="2" id="KW-1185">Reference proteome</keyword>
<name>A0ABY1JQV2_9BACL</name>
<dbReference type="InterPro" id="IPR010985">
    <property type="entry name" value="Ribbon_hlx_hlx"/>
</dbReference>
<dbReference type="Pfam" id="PF17723">
    <property type="entry name" value="RHH_8"/>
    <property type="match status" value="1"/>
</dbReference>
<organism evidence="1 2">
    <name type="scientific">Paenibacillus macquariensis</name>
    <dbReference type="NCBI Taxonomy" id="948756"/>
    <lineage>
        <taxon>Bacteria</taxon>
        <taxon>Bacillati</taxon>
        <taxon>Bacillota</taxon>
        <taxon>Bacilli</taxon>
        <taxon>Bacillales</taxon>
        <taxon>Paenibacillaceae</taxon>
        <taxon>Paenibacillus</taxon>
    </lineage>
</organism>
<dbReference type="InterPro" id="IPR041088">
    <property type="entry name" value="RHH_8"/>
</dbReference>
<evidence type="ECO:0000313" key="1">
    <source>
        <dbReference type="EMBL" id="SIQ62517.1"/>
    </source>
</evidence>
<dbReference type="EMBL" id="FTNK01000003">
    <property type="protein sequence ID" value="SIQ62517.1"/>
    <property type="molecule type" value="Genomic_DNA"/>
</dbReference>
<evidence type="ECO:0008006" key="3">
    <source>
        <dbReference type="Google" id="ProtNLM"/>
    </source>
</evidence>